<feature type="non-terminal residue" evidence="4">
    <location>
        <position position="1"/>
    </location>
</feature>
<dbReference type="Gene3D" id="1.20.1270.90">
    <property type="entry name" value="AF1782-like"/>
    <property type="match status" value="2"/>
</dbReference>
<gene>
    <name evidence="4" type="ORF">CLOSTMETH_02919</name>
</gene>
<dbReference type="AlphaFoldDB" id="C0EGC6"/>
<protein>
    <submittedName>
        <fullName evidence="4">LPXTG-motif cell wall anchor domain protein</fullName>
    </submittedName>
</protein>
<proteinExistence type="predicted"/>
<sequence>AQTVAMDAAWISPTVMHGPIAWFTAHGGWRSSYGQTTAGNTDRVSLNAQQYMKSQKADGRITNYPTSDKRYNMGEVLVDQYLYNWLWTGDLSEMENGGYSFVTRYLEFIEAQMKVGDTNLYENWLNAWNTDNKWANGGASSIETAYVWRAYDTIADIAARLGKTEDAEKYQQKADTIKAEMKDQLWADETGVYGEYRDLFGLGRLHDAPDLSSIYTPIDVGMTDMFERYQMVRYADTSIPNLSYEFPRGGSFKEASNWLPSVYSSRGIYQGELINQILAYCQSGQYETADTMMRGIENGLFQSKAAGPGLVSHITSAEGTNTGHLDFADVSSMVVRTAVEGTFGIKMDVPNGAANITPGFPEAWDNATINTDYLGYSYGYTDNTEQLHITSEQPLRYNLSLKARSADILSVKVNGAEVDYTLEAGVGYGYITLTTPAATSADIQVTYGETAPAQAQAAETGAADSSYTVALTNGEIADVYDPQGVLADSKIDGASASFTLNDKQGHHTFFVLAQQGEFSIWLPVNLEINTAFELTGLALSADATGAVNAQVALANHTETDRQVNSAIRIGNNSYTFTETIPAQGISSVHIIPLNDLTGIGDGDTLVTARLTGEYTGTVEGTATNWGLSKSTDRVSYGENITKVDLSGSVNQDLRTLHANKYTLTWDGRDDYTIPNFYWVSDTTRSVTQTGRAWWEDSSRGKNGVPASLNLPSGGGEYLTGAGVPFDIADADGKNAAFVSLYNNFPDSLTIPVNATGQKLYFLAAVSTNHMQSHIENARITVNLKDGSQEILSLSNPENIDDWLSYQTKKPYAQSGYIQNLGSNAHANLLSLDLGSNKEIESVELTCTSNEVLAGLLGITVLSGSEAPAPADKTILEKVIQKATELREGDEFAQVIESVQKSFDAALEYAKSILSDNAAGQDEVDGAWIALMTEIHKLGFVRGDASSLQLLYDYASGLDLELFLDNDAKAALPEALTAAKQALDNKGDLLAVEIDAAVNDLLQVVEQLRYKPDKSILSAALQRASAIDTTLYTPESIERLNAAATFAQAVHDDPLADQQAVDTAADSLNKALDGLVKTPEAARTDGQGSTSNSAGAPATGETLPLAAGAAVMLAASAAVLVTKRKKR</sequence>
<evidence type="ECO:0000256" key="2">
    <source>
        <dbReference type="SAM" id="Phobius"/>
    </source>
</evidence>
<organism evidence="4 5">
    <name type="scientific">[Clostridium] methylpentosum DSM 5476</name>
    <dbReference type="NCBI Taxonomy" id="537013"/>
    <lineage>
        <taxon>Bacteria</taxon>
        <taxon>Bacillati</taxon>
        <taxon>Bacillota</taxon>
        <taxon>Clostridia</taxon>
        <taxon>Eubacteriales</taxon>
        <taxon>Oscillospiraceae</taxon>
        <taxon>Oscillospiraceae incertae sedis</taxon>
    </lineage>
</organism>
<accession>C0EGC6</accession>
<dbReference type="HOGENOM" id="CLU_279736_0_0_9"/>
<name>C0EGC6_9FIRM</name>
<evidence type="ECO:0000313" key="4">
    <source>
        <dbReference type="EMBL" id="EEG29474.1"/>
    </source>
</evidence>
<evidence type="ECO:0000256" key="1">
    <source>
        <dbReference type="SAM" id="MobiDB-lite"/>
    </source>
</evidence>
<keyword evidence="5" id="KW-1185">Reference proteome</keyword>
<dbReference type="Gene3D" id="1.50.10.10">
    <property type="match status" value="1"/>
</dbReference>
<dbReference type="Proteomes" id="UP000003340">
    <property type="component" value="Unassembled WGS sequence"/>
</dbReference>
<keyword evidence="2" id="KW-0812">Transmembrane</keyword>
<reference evidence="4 5" key="1">
    <citation type="submission" date="2009-01" db="EMBL/GenBank/DDBJ databases">
        <authorList>
            <person name="Fulton L."/>
            <person name="Clifton S."/>
            <person name="Fulton B."/>
            <person name="Xu J."/>
            <person name="Minx P."/>
            <person name="Pepin K.H."/>
            <person name="Johnson M."/>
            <person name="Bhonagiri V."/>
            <person name="Nash W.E."/>
            <person name="Mardis E.R."/>
            <person name="Wilson R.K."/>
        </authorList>
    </citation>
    <scope>NUCLEOTIDE SEQUENCE [LARGE SCALE GENOMIC DNA]</scope>
    <source>
        <strain evidence="4 5">DSM 5476</strain>
    </source>
</reference>
<dbReference type="Pfam" id="PF22422">
    <property type="entry name" value="MGH1-like_GH"/>
    <property type="match status" value="1"/>
</dbReference>
<dbReference type="STRING" id="537013.CLOSTMETH_02919"/>
<dbReference type="InterPro" id="IPR008928">
    <property type="entry name" value="6-hairpin_glycosidase_sf"/>
</dbReference>
<dbReference type="InterPro" id="IPR054491">
    <property type="entry name" value="MGH1-like_GH"/>
</dbReference>
<feature type="region of interest" description="Disordered" evidence="1">
    <location>
        <begin position="1078"/>
        <end position="1097"/>
    </location>
</feature>
<keyword evidence="2" id="KW-1133">Transmembrane helix</keyword>
<dbReference type="SUPFAM" id="SSF48208">
    <property type="entry name" value="Six-hairpin glycosidases"/>
    <property type="match status" value="1"/>
</dbReference>
<dbReference type="Pfam" id="PF07554">
    <property type="entry name" value="FIVAR"/>
    <property type="match status" value="2"/>
</dbReference>
<dbReference type="InterPro" id="IPR012341">
    <property type="entry name" value="6hp_glycosidase-like_sf"/>
</dbReference>
<evidence type="ECO:0000313" key="5">
    <source>
        <dbReference type="Proteomes" id="UP000003340"/>
    </source>
</evidence>
<dbReference type="eggNOG" id="COG3408">
    <property type="taxonomic scope" value="Bacteria"/>
</dbReference>
<reference evidence="4 5" key="2">
    <citation type="submission" date="2009-02" db="EMBL/GenBank/DDBJ databases">
        <title>Draft genome sequence of Clostridium methylpentosum (DSM 5476).</title>
        <authorList>
            <person name="Sudarsanam P."/>
            <person name="Ley R."/>
            <person name="Guruge J."/>
            <person name="Turnbaugh P.J."/>
            <person name="Mahowald M."/>
            <person name="Liep D."/>
            <person name="Gordon J."/>
        </authorList>
    </citation>
    <scope>NUCLEOTIDE SEQUENCE [LARGE SCALE GENOMIC DNA]</scope>
    <source>
        <strain evidence="4 5">DSM 5476</strain>
    </source>
</reference>
<evidence type="ECO:0000259" key="3">
    <source>
        <dbReference type="Pfam" id="PF22422"/>
    </source>
</evidence>
<feature type="domain" description="Mannosylglycerate hydrolase MGH1-like glycoside hydrolase" evidence="3">
    <location>
        <begin position="144"/>
        <end position="195"/>
    </location>
</feature>
<feature type="transmembrane region" description="Helical" evidence="2">
    <location>
        <begin position="1102"/>
        <end position="1121"/>
    </location>
</feature>
<keyword evidence="2" id="KW-0472">Membrane</keyword>
<dbReference type="GO" id="GO:0005975">
    <property type="term" value="P:carbohydrate metabolic process"/>
    <property type="evidence" value="ECO:0007669"/>
    <property type="project" value="InterPro"/>
</dbReference>
<dbReference type="EMBL" id="ACEC01000100">
    <property type="protein sequence ID" value="EEG29474.1"/>
    <property type="molecule type" value="Genomic_DNA"/>
</dbReference>
<comment type="caution">
    <text evidence="4">The sequence shown here is derived from an EMBL/GenBank/DDBJ whole genome shotgun (WGS) entry which is preliminary data.</text>
</comment>